<evidence type="ECO:0000313" key="1">
    <source>
        <dbReference type="EMBL" id="MDO4842478.1"/>
    </source>
</evidence>
<dbReference type="EMBL" id="JAUMVS010000184">
    <property type="protein sequence ID" value="MDO4842478.1"/>
    <property type="molecule type" value="Genomic_DNA"/>
</dbReference>
<dbReference type="Pfam" id="PF25310">
    <property type="entry name" value="VG15"/>
    <property type="match status" value="1"/>
</dbReference>
<dbReference type="Proteomes" id="UP001168575">
    <property type="component" value="Unassembled WGS sequence"/>
</dbReference>
<feature type="non-terminal residue" evidence="1">
    <location>
        <position position="304"/>
    </location>
</feature>
<evidence type="ECO:0000313" key="2">
    <source>
        <dbReference type="Proteomes" id="UP001168575"/>
    </source>
</evidence>
<reference evidence="1" key="1">
    <citation type="submission" date="2023-07" db="EMBL/GenBank/DDBJ databases">
        <title>Between Cages and Wild: Unraveling the Impact of Captivity on Animal Microbiomes and Antimicrobial Resistance.</title>
        <authorList>
            <person name="Schmartz G.P."/>
            <person name="Rehner J."/>
            <person name="Schuff M.J."/>
            <person name="Becker S.L."/>
            <person name="Kravczyk M."/>
            <person name="Gurevich A."/>
            <person name="Francke R."/>
            <person name="Mueller R."/>
            <person name="Keller V."/>
            <person name="Keller A."/>
        </authorList>
    </citation>
    <scope>NUCLEOTIDE SEQUENCE</scope>
    <source>
        <strain evidence="1">S12M_St_49</strain>
    </source>
</reference>
<sequence length="304" mass="35032">MWWVFIAHFDSSMAESKVRYLARDIVNGDIETFNGKVQDLTKFYVKREAFCNLAKNYQNHGLRFSRVPSWRETCAFCFILASRGFDYGSEFAAGGKGNKYHPNCDCIIVPGFNSLGGVHPDKQIEGYKPTQMQDRYNEVCKTVDGLCTLEKYRESGAYKKYGYNFSEWKLSIISSEIRQRDKKWLWSGNIPLVKFETKKLKEDIKSERQHELRTAERLRFFGMQTNFKVDQINNYDGHGNNKGLADLANGYELKSLSTATSKNTLNKYLKGVSKRKKDAVAVVFDNTENVSTDEEIISLIKECR</sequence>
<protein>
    <submittedName>
        <fullName evidence="1">Uncharacterized protein</fullName>
    </submittedName>
</protein>
<accession>A0AA43RIL2</accession>
<dbReference type="InterPro" id="IPR057369">
    <property type="entry name" value="VG15"/>
</dbReference>
<name>A0AA43RIL2_9ACTN</name>
<proteinExistence type="predicted"/>
<keyword evidence="2" id="KW-1185">Reference proteome</keyword>
<dbReference type="AlphaFoldDB" id="A0AA43RIL2"/>
<organism evidence="1 2">
    <name type="scientific">Phoenicibacter congonensis</name>
    <dbReference type="NCBI Taxonomy" id="1944646"/>
    <lineage>
        <taxon>Bacteria</taxon>
        <taxon>Bacillati</taxon>
        <taxon>Actinomycetota</taxon>
        <taxon>Coriobacteriia</taxon>
        <taxon>Eggerthellales</taxon>
        <taxon>Eggerthellaceae</taxon>
        <taxon>Phoenicibacter</taxon>
    </lineage>
</organism>
<gene>
    <name evidence="1" type="ORF">Q3982_07380</name>
</gene>
<comment type="caution">
    <text evidence="1">The sequence shown here is derived from an EMBL/GenBank/DDBJ whole genome shotgun (WGS) entry which is preliminary data.</text>
</comment>